<dbReference type="STRING" id="1884381.SAMN05518846_104199"/>
<keyword evidence="2" id="KW-0808">Transferase</keyword>
<evidence type="ECO:0000313" key="3">
    <source>
        <dbReference type="Proteomes" id="UP000198915"/>
    </source>
</evidence>
<dbReference type="Gene3D" id="3.90.1200.10">
    <property type="match status" value="1"/>
</dbReference>
<dbReference type="Proteomes" id="UP000198915">
    <property type="component" value="Unassembled WGS sequence"/>
</dbReference>
<evidence type="ECO:0000313" key="2">
    <source>
        <dbReference type="EMBL" id="SFJ58930.1"/>
    </source>
</evidence>
<accession>A0A1I3SKK5</accession>
<evidence type="ECO:0000259" key="1">
    <source>
        <dbReference type="Pfam" id="PF01636"/>
    </source>
</evidence>
<organism evidence="2 3">
    <name type="scientific">Brevibacillus centrosporus</name>
    <dbReference type="NCBI Taxonomy" id="54910"/>
    <lineage>
        <taxon>Bacteria</taxon>
        <taxon>Bacillati</taxon>
        <taxon>Bacillota</taxon>
        <taxon>Bacilli</taxon>
        <taxon>Bacillales</taxon>
        <taxon>Paenibacillaceae</taxon>
        <taxon>Brevibacillus</taxon>
    </lineage>
</organism>
<dbReference type="EMBL" id="FORT01000004">
    <property type="protein sequence ID" value="SFJ58930.1"/>
    <property type="molecule type" value="Genomic_DNA"/>
</dbReference>
<dbReference type="GO" id="GO:0016301">
    <property type="term" value="F:kinase activity"/>
    <property type="evidence" value="ECO:0007669"/>
    <property type="project" value="UniProtKB-KW"/>
</dbReference>
<dbReference type="InterPro" id="IPR002575">
    <property type="entry name" value="Aminoglycoside_PTrfase"/>
</dbReference>
<name>A0A1I3SKK5_9BACL</name>
<keyword evidence="2" id="KW-0418">Kinase</keyword>
<keyword evidence="3" id="KW-1185">Reference proteome</keyword>
<feature type="domain" description="Aminoglycoside phosphotransferase" evidence="1">
    <location>
        <begin position="32"/>
        <end position="253"/>
    </location>
</feature>
<protein>
    <submittedName>
        <fullName evidence="2">Predicted kinase, aminoglycoside phosphotransferase (APT) family</fullName>
    </submittedName>
</protein>
<dbReference type="RefSeq" id="WP_092267660.1">
    <property type="nucleotide sequence ID" value="NZ_BJOE01000035.1"/>
</dbReference>
<sequence>MTSDRTKEMDMPERVLRWIVASVEAASEVLHVQQLQGGISSLIHRITLRRSGVEQNYVIRQFNNEDWLREEPDLAWHEAASLRHAERLAIPTPKLIAYDETGEHGNVPAVLMSHLNGSVVLEPRDKQGWINGLASTLVTIHNSDTDDFPWKYATYQSLETLEAPGWGKDRAMWQQVIDFVKQPRPVFPPRFIHRDYHPTNVLWANGEVSGVVDWVNACAGPVGVDVGHCRVNLAQLYDVETADAFLSAYQQEAGESFRYDPYWDLVSLTDILFGPPQVYAGWTALGFTGLTDALIADRLEEYAKSLVERVAR</sequence>
<reference evidence="3" key="1">
    <citation type="submission" date="2016-10" db="EMBL/GenBank/DDBJ databases">
        <authorList>
            <person name="Varghese N."/>
            <person name="Submissions S."/>
        </authorList>
    </citation>
    <scope>NUCLEOTIDE SEQUENCE [LARGE SCALE GENOMIC DNA]</scope>
    <source>
        <strain evidence="3">OK042</strain>
    </source>
</reference>
<dbReference type="AlphaFoldDB" id="A0A1I3SKK5"/>
<dbReference type="InterPro" id="IPR011009">
    <property type="entry name" value="Kinase-like_dom_sf"/>
</dbReference>
<dbReference type="PANTHER" id="PTHR21310">
    <property type="entry name" value="AMINOGLYCOSIDE PHOSPHOTRANSFERASE-RELATED-RELATED"/>
    <property type="match status" value="1"/>
</dbReference>
<dbReference type="InterPro" id="IPR051678">
    <property type="entry name" value="AGP_Transferase"/>
</dbReference>
<dbReference type="Pfam" id="PF01636">
    <property type="entry name" value="APH"/>
    <property type="match status" value="1"/>
</dbReference>
<gene>
    <name evidence="2" type="ORF">SAMN05518846_104199</name>
</gene>
<proteinExistence type="predicted"/>
<dbReference type="SUPFAM" id="SSF56112">
    <property type="entry name" value="Protein kinase-like (PK-like)"/>
    <property type="match status" value="1"/>
</dbReference>